<dbReference type="Gene3D" id="1.10.357.10">
    <property type="entry name" value="Tetracycline Repressor, domain 2"/>
    <property type="match status" value="1"/>
</dbReference>
<accession>A0ABX7HZD8</accession>
<feature type="DNA-binding region" description="H-T-H motif" evidence="2">
    <location>
        <begin position="13"/>
        <end position="32"/>
    </location>
</feature>
<organism evidence="4 5">
    <name type="scientific">Cupriavidus oxalaticus</name>
    <dbReference type="NCBI Taxonomy" id="96344"/>
    <lineage>
        <taxon>Bacteria</taxon>
        <taxon>Pseudomonadati</taxon>
        <taxon>Pseudomonadota</taxon>
        <taxon>Betaproteobacteria</taxon>
        <taxon>Burkholderiales</taxon>
        <taxon>Burkholderiaceae</taxon>
        <taxon>Cupriavidus</taxon>
    </lineage>
</organism>
<dbReference type="InterPro" id="IPR036271">
    <property type="entry name" value="Tet_transcr_reg_TetR-rel_C_sf"/>
</dbReference>
<dbReference type="Proteomes" id="UP000623307">
    <property type="component" value="Chromosome 2"/>
</dbReference>
<dbReference type="InterPro" id="IPR050109">
    <property type="entry name" value="HTH-type_TetR-like_transc_reg"/>
</dbReference>
<evidence type="ECO:0000313" key="5">
    <source>
        <dbReference type="Proteomes" id="UP000623307"/>
    </source>
</evidence>
<dbReference type="Pfam" id="PF00440">
    <property type="entry name" value="TetR_N"/>
    <property type="match status" value="1"/>
</dbReference>
<dbReference type="PANTHER" id="PTHR30328:SF54">
    <property type="entry name" value="HTH-TYPE TRANSCRIPTIONAL REPRESSOR SCO4008"/>
    <property type="match status" value="1"/>
</dbReference>
<evidence type="ECO:0000313" key="4">
    <source>
        <dbReference type="EMBL" id="QRQ95833.1"/>
    </source>
</evidence>
<dbReference type="GeneID" id="303491992"/>
<protein>
    <submittedName>
        <fullName evidence="4">TetR/AcrR family transcriptional regulator</fullName>
    </submittedName>
</protein>
<evidence type="ECO:0000259" key="3">
    <source>
        <dbReference type="PROSITE" id="PS50977"/>
    </source>
</evidence>
<reference evidence="4 5" key="1">
    <citation type="submission" date="2021-02" db="EMBL/GenBank/DDBJ databases">
        <title>Complete Genome Sequence of Cupriavidus oxalaticus Strain Ox1, a Soil Oxalate-Degrading Species.</title>
        <authorList>
            <person name="Palmieri F."/>
            <person name="Udriet P."/>
            <person name="Deuasquier M."/>
            <person name="Beaudoing E."/>
            <person name="Johnson S.L."/>
            <person name="Davenport K.W."/>
            <person name="Chain P.S."/>
            <person name="Bindschedler S."/>
            <person name="Junier P."/>
        </authorList>
    </citation>
    <scope>NUCLEOTIDE SEQUENCE [LARGE SCALE GENOMIC DNA]</scope>
    <source>
        <strain evidence="4 5">Ox1</strain>
    </source>
</reference>
<dbReference type="EMBL" id="CP069812">
    <property type="protein sequence ID" value="QRQ95833.1"/>
    <property type="molecule type" value="Genomic_DNA"/>
</dbReference>
<dbReference type="InterPro" id="IPR001647">
    <property type="entry name" value="HTH_TetR"/>
</dbReference>
<keyword evidence="5" id="KW-1185">Reference proteome</keyword>
<dbReference type="SUPFAM" id="SSF46689">
    <property type="entry name" value="Homeodomain-like"/>
    <property type="match status" value="1"/>
</dbReference>
<dbReference type="Pfam" id="PF17938">
    <property type="entry name" value="TetR_C_29"/>
    <property type="match status" value="1"/>
</dbReference>
<feature type="domain" description="HTH tetR-type" evidence="3">
    <location>
        <begin position="1"/>
        <end position="50"/>
    </location>
</feature>
<dbReference type="InterPro" id="IPR041474">
    <property type="entry name" value="NicS_C"/>
</dbReference>
<dbReference type="RefSeq" id="WP_198065742.1">
    <property type="nucleotide sequence ID" value="NZ_CP069812.1"/>
</dbReference>
<dbReference type="SUPFAM" id="SSF48498">
    <property type="entry name" value="Tetracyclin repressor-like, C-terminal domain"/>
    <property type="match status" value="1"/>
</dbReference>
<keyword evidence="1 2" id="KW-0238">DNA-binding</keyword>
<sequence>MQLLRDRSPLELTVVEVAQQANVDPALIRYYFGNKKGLLRAATEHLMEEVQERSRIMLTEKVPLKERVRKRLSLLLAVLQENPRFFQLVMEEIYKDEDGERGRDGLRSVANRGLALSEALLEPVAGDPALRAVDARLLHVAILGMCTFFMDAKPLLTILFEDEAGEDAYTEQYLDFATGLLVRGLAA</sequence>
<dbReference type="PROSITE" id="PS50977">
    <property type="entry name" value="HTH_TETR_2"/>
    <property type="match status" value="1"/>
</dbReference>
<evidence type="ECO:0000256" key="2">
    <source>
        <dbReference type="PROSITE-ProRule" id="PRU00335"/>
    </source>
</evidence>
<dbReference type="InterPro" id="IPR009057">
    <property type="entry name" value="Homeodomain-like_sf"/>
</dbReference>
<evidence type="ECO:0000256" key="1">
    <source>
        <dbReference type="ARBA" id="ARBA00023125"/>
    </source>
</evidence>
<dbReference type="PANTHER" id="PTHR30328">
    <property type="entry name" value="TRANSCRIPTIONAL REPRESSOR"/>
    <property type="match status" value="1"/>
</dbReference>
<name>A0ABX7HZD8_9BURK</name>
<proteinExistence type="predicted"/>
<gene>
    <name evidence="4" type="ORF">JTE92_20780</name>
</gene>